<keyword evidence="2" id="KW-1185">Reference proteome</keyword>
<evidence type="ECO:0000313" key="2">
    <source>
        <dbReference type="Proteomes" id="UP000199290"/>
    </source>
</evidence>
<sequence>MNHDRFSSFLSQHDLPPSFVYLAPILPVVQVMWADGRNQMPERAKLHCIIESHCTALSDLAGGVEIVSANDIELFDRTFIANRPDPRVLEMFVGLASEVVAHRELAFNQPDNQTNESLFRPEQLFHACMEIAATCPACKDKSLGGLFALRVAKQERSLIEKTFELFQTNLQSISGIKQ</sequence>
<organism evidence="1 2">
    <name type="scientific">Marinobacter gudaonensis</name>
    <dbReference type="NCBI Taxonomy" id="375760"/>
    <lineage>
        <taxon>Bacteria</taxon>
        <taxon>Pseudomonadati</taxon>
        <taxon>Pseudomonadota</taxon>
        <taxon>Gammaproteobacteria</taxon>
        <taxon>Pseudomonadales</taxon>
        <taxon>Marinobacteraceae</taxon>
        <taxon>Marinobacter</taxon>
    </lineage>
</organism>
<accession>A0A1I6HZV3</accession>
<evidence type="ECO:0000313" key="1">
    <source>
        <dbReference type="EMBL" id="SFR59992.1"/>
    </source>
</evidence>
<protein>
    <submittedName>
        <fullName evidence="1">Uncharacterized protein</fullName>
    </submittedName>
</protein>
<dbReference type="EMBL" id="FOYV01000004">
    <property type="protein sequence ID" value="SFR59992.1"/>
    <property type="molecule type" value="Genomic_DNA"/>
</dbReference>
<dbReference type="AlphaFoldDB" id="A0A1I6HZV3"/>
<name>A0A1I6HZV3_9GAMM</name>
<dbReference type="Proteomes" id="UP000199290">
    <property type="component" value="Unassembled WGS sequence"/>
</dbReference>
<dbReference type="STRING" id="375760.SAMN04488073_3250"/>
<dbReference type="OrthoDB" id="6198674at2"/>
<dbReference type="RefSeq" id="WP_091992223.1">
    <property type="nucleotide sequence ID" value="NZ_FOYV01000004.1"/>
</dbReference>
<proteinExistence type="predicted"/>
<reference evidence="2" key="1">
    <citation type="submission" date="2016-10" db="EMBL/GenBank/DDBJ databases">
        <authorList>
            <person name="Varghese N."/>
            <person name="Submissions S."/>
        </authorList>
    </citation>
    <scope>NUCLEOTIDE SEQUENCE [LARGE SCALE GENOMIC DNA]</scope>
    <source>
        <strain evidence="2">CGMCC 1.6294</strain>
    </source>
</reference>
<gene>
    <name evidence="1" type="ORF">SAMN04488073_3250</name>
</gene>